<dbReference type="PROSITE" id="PS51744">
    <property type="entry name" value="HC_PRO_CPD"/>
    <property type="match status" value="1"/>
</dbReference>
<feature type="domain" description="Peptidase C6" evidence="39">
    <location>
        <begin position="652"/>
        <end position="774"/>
    </location>
</feature>
<proteinExistence type="inferred from homology"/>
<evidence type="ECO:0000256" key="2">
    <source>
        <dbReference type="ARBA" id="ARBA00001848"/>
    </source>
</evidence>
<dbReference type="Pfam" id="PF01577">
    <property type="entry name" value="Peptidase_S30"/>
    <property type="match status" value="1"/>
</dbReference>
<dbReference type="InterPro" id="IPR001456">
    <property type="entry name" value="HC-pro"/>
</dbReference>
<dbReference type="InterPro" id="IPR027417">
    <property type="entry name" value="P-loop_NTPase"/>
</dbReference>
<dbReference type="InterPro" id="IPR011545">
    <property type="entry name" value="DEAD/DEAH_box_helicase_dom"/>
</dbReference>
<keyword evidence="26" id="KW-0693">Viral RNA replication</keyword>
<dbReference type="PANTHER" id="PTHR43519:SF1">
    <property type="entry name" value="ATP-DEPENDENT RNA HELICASE HRPB"/>
    <property type="match status" value="1"/>
</dbReference>
<dbReference type="PROSITE" id="PS51194">
    <property type="entry name" value="HELICASE_CTER"/>
    <property type="match status" value="1"/>
</dbReference>
<comment type="function">
    <text evidence="29">Has helicase activity. It may be involved in replication.</text>
</comment>
<dbReference type="GO" id="GO:0006351">
    <property type="term" value="P:DNA-templated transcription"/>
    <property type="evidence" value="ECO:0007669"/>
    <property type="project" value="InterPro"/>
</dbReference>
<dbReference type="InterPro" id="IPR039560">
    <property type="entry name" value="Potyvirid-P3"/>
</dbReference>
<evidence type="ECO:0000256" key="3">
    <source>
        <dbReference type="ARBA" id="ARBA00004147"/>
    </source>
</evidence>
<dbReference type="InterPro" id="IPR043504">
    <property type="entry name" value="Peptidase_S1_PA_chymotrypsin"/>
</dbReference>
<organism evidence="41 42">
    <name type="scientific">Telosma mosaic virus</name>
    <dbReference type="NCBI Taxonomy" id="400394"/>
    <lineage>
        <taxon>Viruses</taxon>
        <taxon>Riboviria</taxon>
        <taxon>Orthornavirae</taxon>
        <taxon>Pisuviricota</taxon>
        <taxon>Stelpaviricetes</taxon>
        <taxon>Patatavirales</taxon>
        <taxon>Potyviridae</taxon>
        <taxon>Potyvirus</taxon>
        <taxon>Potyvirus telosmae</taxon>
    </lineage>
</organism>
<keyword evidence="25" id="KW-0946">Virion</keyword>
<dbReference type="Pfam" id="PF00767">
    <property type="entry name" value="Poty_coat"/>
    <property type="match status" value="1"/>
</dbReference>
<dbReference type="GO" id="GO:0005198">
    <property type="term" value="F:structural molecule activity"/>
    <property type="evidence" value="ECO:0007669"/>
    <property type="project" value="InterPro"/>
</dbReference>
<evidence type="ECO:0000256" key="17">
    <source>
        <dbReference type="ARBA" id="ARBA00022670"/>
    </source>
</evidence>
<feature type="domain" description="Helicase C-terminal" evidence="37">
    <location>
        <begin position="1416"/>
        <end position="1575"/>
    </location>
</feature>
<dbReference type="Pfam" id="PF08440">
    <property type="entry name" value="Poty_PP"/>
    <property type="match status" value="1"/>
</dbReference>
<evidence type="ECO:0000259" key="35">
    <source>
        <dbReference type="PROSITE" id="PS50507"/>
    </source>
</evidence>
<dbReference type="Gene3D" id="3.30.70.270">
    <property type="match status" value="1"/>
</dbReference>
<evidence type="ECO:0000256" key="14">
    <source>
        <dbReference type="ARBA" id="ARBA00022562"/>
    </source>
</evidence>
<comment type="catalytic activity">
    <reaction evidence="1">
        <text>Hydrolyzes glutaminyl bonds, and activity is further restricted by preferences for the amino acids in P6 - P1' that vary with the species of potyvirus, e.g. Glu-Xaa-Xaa-Tyr-Xaa-Gln-|-(Ser or Gly) for the enzyme from tobacco etch virus. The natural substrate is the viral polyprotein, but other proteins and oligopeptides containing the appropriate consensus sequence are also cleaved.</text>
        <dbReference type="EC" id="3.4.22.44"/>
    </reaction>
</comment>
<dbReference type="GO" id="GO:0016818">
    <property type="term" value="F:hydrolase activity, acting on acid anhydrides, in phosphorus-containing anhydrides"/>
    <property type="evidence" value="ECO:0007669"/>
    <property type="project" value="InterPro"/>
</dbReference>
<evidence type="ECO:0000256" key="4">
    <source>
        <dbReference type="ARBA" id="ARBA00004328"/>
    </source>
</evidence>
<dbReference type="GO" id="GO:0052170">
    <property type="term" value="P:symbiont-mediated suppression of host innate immune response"/>
    <property type="evidence" value="ECO:0007669"/>
    <property type="project" value="UniProtKB-KW"/>
</dbReference>
<evidence type="ECO:0000256" key="11">
    <source>
        <dbReference type="ARBA" id="ARBA00022520"/>
    </source>
</evidence>
<dbReference type="Pfam" id="PF00271">
    <property type="entry name" value="Helicase_C"/>
    <property type="match status" value="1"/>
</dbReference>
<dbReference type="PANTHER" id="PTHR43519">
    <property type="entry name" value="ATP-DEPENDENT RNA HELICASE HRPB"/>
    <property type="match status" value="1"/>
</dbReference>
<dbReference type="Proteomes" id="UP000202396">
    <property type="component" value="Segment"/>
</dbReference>
<dbReference type="GO" id="GO:0003968">
    <property type="term" value="F:RNA-directed RNA polymerase activity"/>
    <property type="evidence" value="ECO:0007669"/>
    <property type="project" value="UniProtKB-KW"/>
</dbReference>
<evidence type="ECO:0000259" key="36">
    <source>
        <dbReference type="PROSITE" id="PS51192"/>
    </source>
</evidence>
<keyword evidence="8" id="KW-0696">RNA-directed RNA polymerase</keyword>
<name>A6XMW3_9POTV</name>
<dbReference type="InterPro" id="IPR043128">
    <property type="entry name" value="Rev_trsase/Diguanyl_cyclase"/>
</dbReference>
<keyword evidence="23" id="KW-0788">Thiol protease</keyword>
<dbReference type="SUPFAM" id="SSF56672">
    <property type="entry name" value="DNA/RNA polymerases"/>
    <property type="match status" value="1"/>
</dbReference>
<dbReference type="InterPro" id="IPR001730">
    <property type="entry name" value="Potyv_NIa-pro_dom"/>
</dbReference>
<dbReference type="Pfam" id="PF13608">
    <property type="entry name" value="Potyvirid-P3"/>
    <property type="match status" value="1"/>
</dbReference>
<dbReference type="InterPro" id="IPR013648">
    <property type="entry name" value="PP_Potyviridae"/>
</dbReference>
<evidence type="ECO:0000259" key="38">
    <source>
        <dbReference type="PROSITE" id="PS51436"/>
    </source>
</evidence>
<dbReference type="SUPFAM" id="SSF52540">
    <property type="entry name" value="P-loop containing nucleoside triphosphate hydrolases"/>
    <property type="match status" value="2"/>
</dbReference>
<evidence type="ECO:0000256" key="20">
    <source>
        <dbReference type="ARBA" id="ARBA00022741"/>
    </source>
</evidence>
<keyword evidence="16" id="KW-1090">Inhibition of host innate immune response by virus</keyword>
<feature type="compositionally biased region" description="Basic and acidic residues" evidence="34">
    <location>
        <begin position="2836"/>
        <end position="2846"/>
    </location>
</feature>
<evidence type="ECO:0000256" key="27">
    <source>
        <dbReference type="ARBA" id="ARBA00023280"/>
    </source>
</evidence>
<feature type="active site" description="For helper component proteinase activity" evidence="32">
    <location>
        <position position="733"/>
    </location>
</feature>
<dbReference type="Gene3D" id="3.90.70.150">
    <property type="entry name" value="Helper component proteinase"/>
    <property type="match status" value="1"/>
</dbReference>
<dbReference type="GO" id="GO:0004197">
    <property type="term" value="F:cysteine-type endopeptidase activity"/>
    <property type="evidence" value="ECO:0007669"/>
    <property type="project" value="InterPro"/>
</dbReference>
<keyword evidence="17" id="KW-0645">Protease</keyword>
<evidence type="ECO:0000256" key="30">
    <source>
        <dbReference type="ARBA" id="ARBA00034108"/>
    </source>
</evidence>
<dbReference type="KEGG" id="vg:6201867"/>
<evidence type="ECO:0000256" key="13">
    <source>
        <dbReference type="ARBA" id="ARBA00022561"/>
    </source>
</evidence>
<dbReference type="InterPro" id="IPR014001">
    <property type="entry name" value="Helicase_ATP-bd"/>
</dbReference>
<comment type="similarity">
    <text evidence="5 33">Belongs to the potyviridae genome polyprotein family.</text>
</comment>
<keyword evidence="27" id="KW-0899">Viral immunoevasion</keyword>
<comment type="subcellular location">
    <subcellularLocation>
        <location evidence="30">Host cytoplasmic vesicle</location>
    </subcellularLocation>
    <subcellularLocation>
        <location evidence="3">Host nucleus</location>
    </subcellularLocation>
    <subcellularLocation>
        <location evidence="4">Virion</location>
    </subcellularLocation>
</comment>
<evidence type="ECO:0000256" key="18">
    <source>
        <dbReference type="ARBA" id="ARBA00022679"/>
    </source>
</evidence>
<dbReference type="Pfam" id="PF00863">
    <property type="entry name" value="Peptidase_C4"/>
    <property type="match status" value="1"/>
</dbReference>
<dbReference type="Gene3D" id="3.40.50.300">
    <property type="entry name" value="P-loop containing nucleotide triphosphate hydrolases"/>
    <property type="match status" value="2"/>
</dbReference>
<evidence type="ECO:0000259" key="37">
    <source>
        <dbReference type="PROSITE" id="PS51194"/>
    </source>
</evidence>
<feature type="domain" description="Peptidase C4" evidence="38">
    <location>
        <begin position="2051"/>
        <end position="2269"/>
    </location>
</feature>
<sequence>MASIVIGSVSIPLSCYSTGAISLPCDNTGTKSPLIVTRQMMATEKSSSKAVAYALKQVCSKVAEPYNLAVMKMDLALKQDSELQKRLFINKFSPIVLRKNRTLGIRHLSLEHANERMNAALLREQEEKDFLAGRYANCAYTGDVLGSTEPSRGSSVGFRTTFYKRTPKRVVQQPKKKAQLRLDNVFSQVMQIVSTYGKQVEYIGKGKNAHARVHFVQRGHERVIKFKLAHEEGKYKHQELNIDKIKEFLTYLERYNVKSCFKDKAIKPGDSGLFICGKQRIIKESTDKPYLIIRGRVEGKLVNALDYVTSVADVHHYSATPEMQFFKGWRKVFDQMVPKNAHHECSVDFDNEQCGEIAALLSQSLYPVRKLSCRQCRKSNAELSWEEFKEFLLAHLECHKEVWNLYENLGDLGKSKRVIQQVTTENLALGTSMEIMRLTQGYTSTAMLQIQDINKALMKGTSVEQEDLQAASKQLLAMTQWWKNHMTLTDEDALKTFRNKRSSKALLNPSLLCDNQLDKNGNFIWGERSRHSKRFFSNFFEEVVPSEGYDKYLIRRNPNGSRKLAIKSLVVPMSLDRARIHMQGESIEREPLTSSCVSKLDGNFVYPCCCVTHDDGKALHSELKSPTKRHLVVGASGDPKYIDLPASDSDRMYIAKEGYCYLNIFLAMLVNVDENDAKDFTKMVRDVIVPMLGTWPTMTDVAAAAYILVIFHPATRNAELPRILVDHKTQTMHVIDSFGSLTTGYHVLKAGTVNQLLQFASNDLQGEMKHYRVGGDVSQRMRCETALIKSIFRPKLMVKILEEDPYILMMALVSPSLLFHSFRMHHLDKGIEIWINKDQNVAKIFILLEKLTRKIAVNQILIDQLAMITESSHAFLDVLNDCPQRYLSYKPAKDLLTMYLERAGTNKQLTDNGYMDINDQLYSQMEKIYVSRLKKEWSDLSLWEKSCSTWRLKKFSPSSEMLLRATAVGDTEKSLSTSVSACFSKAQSHLRERRDSLIMRVNDCRSFVVRKIVNTLLRAVHKCYSDIFYLVNVCLVFTMLIGMVKSLSEMVESHKMHKMLVAQHKHLEEQSVIRHLYFMLCDSKGERPTRTEFLERIEQIRPDLLKTAHEIVDITDSVTTQGKTGTQVQFEKIIAFMALITMIIDLERSDALFRILSKLKTVFGTMGEDVRAQSLDEIQNLDDDKKLTIDFDLDTSKEPTAMHFDVKFEDWWNRQLQQNRTVPHYRSSGEFLEFTRESAAKVANQISTSSNVEFLVRGAVGSGKSTGLPHHLSKKGKVLLLEPTRPLAENVSKQLSSDPFFQNVTLRMRGLSKFGSSNITVMTSGFAFHYYVNNPHQLCDFDYIIIDECHVMDSSTIAFNCALKEFSFAGKLLKVSATPPGRECEFVTQHPVKLKVEEHLSFQQFVQAQGTGSNADMVQHGHNVLVYVASYNEVDQLSRLLADKQYKVTKVDGRTMQMGNIEISTSGTSIKPHFIVATNIIENGVTLDVDCVVDFGLKVVATLDTDNRCVRYNKRAVSYGERIQRLGRVGRCKPGFALRIGCTEKGIEEIPEFISTEAAFLSFAYGLPVTTQSVTTNLLSKCTVKQARSALNFELTPFFVINFIKYDGSMHPEIHKLLKNFKLRESEMMLNKLAIPHQYTGQWLTVKEYERIGVHINCDENVRIPFYVHGTPDKLHETLWNTIVKFRSDAGFGRISSVNATQISYTLSTDPTAVPRTVAIIEHLLSEEMMKQSHFDTIGSAVTGYSFSLAGITEGFRKRYLKNHTQHNITVLQQAKAQLLEFDSTKVDLDNLHTLEGLGVLSTVRLQSKNEISKFLGLKGKWDGVKFTSDALLAVMVLIGGGWMMWEYFTKETKESVSTQGKKRMMQKLKFRDARDRKVGREVYADDYTMEHTFGEAYTRKGKQKGSTHTKGMGKKSRNFYHMYGVEPENYTTIRFVDPLTGYTMDEHPRVDIRLVQDGIGEVREACMADGELDRQAIMYKPGIEAYPFGKGTEEVIKVDLTPHNSRVVCRNNATIAGFPERDGELRQTGMPQTLPRSALPPPNERVTTESKSVYRGLRDYSGISTLICQLTNASDGHSESIFGIGYGSYVITNGHLFKRNNGTLTIRSWHGEFVIHNTTQIKIHFIEGKDAILIRMPKDFPPFGRRHFFRSPKKEERVCMIGTNFQEKSLRATVSESSITVPEGIGSFWMHWITTQDGFCGLPLVSVNDGFIVGIHGLTSNDSSKNFFVPFTDNFVTEYLEKADELSWNKNWFWQPERIAWGSLNLTDDQPREEFRVSKLISDLFGDTVKTQSRHDRWVLNAVEGNLRACGKADSALVTKHVVKGRCPHFEQYLNQMPEAAAFFKPLMGFYQPSKLNKEAFKKDFFKYNKPVVLNEVHFESFEKAVDGVKVMMMETDFHECVFVTDPDEIYDSLNMKAAVGAQYKGKKSEYFFGMDEFDKERLLYLSCERLFYGRKGLWNGSLKAELRPLEKVQANKTRTFTAAPIDTLLGAKVCVDDFNNQFYSLHFKCPWTVGMTKFYGGWDSLMRRLPDGWLYCHADGSQFDSSLTPLLLNAVLDIRLFFMEDWWVGQEMLTNLYAEIVYTPILAPDGTIFKKFRGNNSGQPSTVVDNTLMVVISVYYSCFKQGWGMKDIEERLVFFANGDDIILAVQEEDEWLYDKLGSSFAELGLNYDFSERTKKREELWFMSHQAKEIDGIYIPKLEPERIVSILEWDRSKEFMHRTEAICAAMIEAWGHTELLTEIRKFYLWLLQKDEFKELAAEGKTPYIAESALKKLYTDKDVRMDELQAYLNVLDFEYADGCGESVSLQSSKVDDVDAGNSNKDKKKGVESSQSPKEDKTVIIPDKDVGNSSKGRIVPRLQKITKKMNLPMVKGKVILDLDHLIDYKPNQTDLFNTRATKQQFDSWYNAVKTEYELDDAQMNVVMNGFMVWCIENGTSPDINGVWVMMDGDEQVEYPLKPMVENAKPTLRQIMHHFSDAAEAYIEMRNSEGLYMPRYGLLRNLRDKSLARYAFDFYEVNSKTSDRAKEAVTQMKAAALVGTTNRMFGSDGSVSTACEDTERHTARDVNQNMHTLLGVGSVQ</sequence>
<protein>
    <recommendedName>
        <fullName evidence="6">Genome polyprotein</fullName>
    </recommendedName>
</protein>
<keyword evidence="20" id="KW-0547">Nucleotide-binding</keyword>
<evidence type="ECO:0000256" key="6">
    <source>
        <dbReference type="ARBA" id="ARBA00020107"/>
    </source>
</evidence>
<evidence type="ECO:0000256" key="28">
    <source>
        <dbReference type="ARBA" id="ARBA00029405"/>
    </source>
</evidence>
<evidence type="ECO:0000256" key="22">
    <source>
        <dbReference type="ARBA" id="ARBA00022806"/>
    </source>
</evidence>
<dbReference type="InterPro" id="IPR009003">
    <property type="entry name" value="Peptidase_S1_PA"/>
</dbReference>
<keyword evidence="24" id="KW-0067">ATP-binding</keyword>
<evidence type="ECO:0000256" key="5">
    <source>
        <dbReference type="ARBA" id="ARBA00006064"/>
    </source>
</evidence>
<dbReference type="InterPro" id="IPR001650">
    <property type="entry name" value="Helicase_C-like"/>
</dbReference>
<dbReference type="Gene3D" id="2.40.10.10">
    <property type="entry name" value="Trypsin-like serine proteases"/>
    <property type="match status" value="2"/>
</dbReference>
<dbReference type="PROSITE" id="PS51871">
    <property type="entry name" value="PV_P1_PRO"/>
    <property type="match status" value="1"/>
</dbReference>
<dbReference type="GO" id="GO:0003723">
    <property type="term" value="F:RNA binding"/>
    <property type="evidence" value="ECO:0007669"/>
    <property type="project" value="InterPro"/>
</dbReference>
<dbReference type="GO" id="GO:0044161">
    <property type="term" value="C:host cell cytoplasmic vesicle"/>
    <property type="evidence" value="ECO:0007669"/>
    <property type="project" value="UniProtKB-SubCell"/>
</dbReference>
<evidence type="ECO:0000313" key="41">
    <source>
        <dbReference type="EMBL" id="ABI34612.1"/>
    </source>
</evidence>
<dbReference type="PROSITE" id="PS50507">
    <property type="entry name" value="RDRP_SSRNA_POS"/>
    <property type="match status" value="1"/>
</dbReference>
<evidence type="ECO:0000259" key="40">
    <source>
        <dbReference type="PROSITE" id="PS51871"/>
    </source>
</evidence>
<comment type="function">
    <text evidence="31">Mediates the cap-independent, EIF4E-dependent translation of viral genomic RNAs. Binds to the cap-binding site of host EIF4E and thus interferes with the host EIF4E-dependent mRNA export and translation. VPg-RNA directly binds EIF4E and is a template for transcription. Also forms trimeric complexes with EIF4E-EIF4G, which are templates for translation.</text>
</comment>
<evidence type="ECO:0000256" key="24">
    <source>
        <dbReference type="ARBA" id="ARBA00022840"/>
    </source>
</evidence>
<keyword evidence="13" id="KW-0167">Capsid protein</keyword>
<evidence type="ECO:0000256" key="33">
    <source>
        <dbReference type="RuleBase" id="RU003351"/>
    </source>
</evidence>
<dbReference type="SMART" id="SM00490">
    <property type="entry name" value="HELICc"/>
    <property type="match status" value="1"/>
</dbReference>
<dbReference type="Pfam" id="PF00270">
    <property type="entry name" value="DEAD"/>
    <property type="match status" value="1"/>
</dbReference>
<keyword evidence="14" id="KW-1048">Host nucleus</keyword>
<dbReference type="InterPro" id="IPR001592">
    <property type="entry name" value="Poty_coat"/>
</dbReference>
<evidence type="ECO:0000256" key="31">
    <source>
        <dbReference type="ARBA" id="ARBA00045403"/>
    </source>
</evidence>
<dbReference type="GO" id="GO:0006508">
    <property type="term" value="P:proteolysis"/>
    <property type="evidence" value="ECO:0007669"/>
    <property type="project" value="UniProtKB-KW"/>
</dbReference>
<dbReference type="EMBL" id="DQ851493">
    <property type="protein sequence ID" value="ABI34612.1"/>
    <property type="molecule type" value="Genomic_RNA"/>
</dbReference>
<evidence type="ECO:0000256" key="9">
    <source>
        <dbReference type="ARBA" id="ARBA00022488"/>
    </source>
</evidence>
<dbReference type="InterPro" id="IPR042308">
    <property type="entry name" value="HC_PRO_CPD_sf"/>
</dbReference>
<dbReference type="GO" id="GO:0019029">
    <property type="term" value="C:helical viral capsid"/>
    <property type="evidence" value="ECO:0007669"/>
    <property type="project" value="UniProtKB-KW"/>
</dbReference>
<dbReference type="RefSeq" id="YP_001427386.1">
    <property type="nucleotide sequence ID" value="NC_009742.1"/>
</dbReference>
<dbReference type="CDD" id="cd23175">
    <property type="entry name" value="ps-ssRNAv_Potyviridae_RdRp"/>
    <property type="match status" value="1"/>
</dbReference>
<evidence type="ECO:0000256" key="25">
    <source>
        <dbReference type="ARBA" id="ARBA00022844"/>
    </source>
</evidence>
<keyword evidence="7" id="KW-0941">Suppressor of RNA silencing</keyword>
<feature type="domain" description="RdRp catalytic" evidence="35">
    <location>
        <begin position="2535"/>
        <end position="2659"/>
    </location>
</feature>
<keyword evidence="21" id="KW-0378">Hydrolase</keyword>
<dbReference type="Pfam" id="PF00851">
    <property type="entry name" value="Peptidase_C6"/>
    <property type="match status" value="1"/>
</dbReference>
<dbReference type="SMART" id="SM00487">
    <property type="entry name" value="DEXDc"/>
    <property type="match status" value="1"/>
</dbReference>
<evidence type="ECO:0000259" key="39">
    <source>
        <dbReference type="PROSITE" id="PS51744"/>
    </source>
</evidence>
<feature type="active site" description="For helper component proteinase activity" evidence="32">
    <location>
        <position position="660"/>
    </location>
</feature>
<dbReference type="GO" id="GO:0039694">
    <property type="term" value="P:viral RNA genome replication"/>
    <property type="evidence" value="ECO:0007669"/>
    <property type="project" value="InterPro"/>
</dbReference>
<evidence type="ECO:0000256" key="34">
    <source>
        <dbReference type="SAM" id="MobiDB-lite"/>
    </source>
</evidence>
<keyword evidence="15" id="KW-0945">Host-virus interaction</keyword>
<evidence type="ECO:0000256" key="32">
    <source>
        <dbReference type="PROSITE-ProRule" id="PRU01080"/>
    </source>
</evidence>
<dbReference type="InterPro" id="IPR002540">
    <property type="entry name" value="Pept_S30_P1_potyvir"/>
</dbReference>
<feature type="domain" description="Peptidase S30" evidence="40">
    <location>
        <begin position="176"/>
        <end position="317"/>
    </location>
</feature>
<evidence type="ECO:0000256" key="15">
    <source>
        <dbReference type="ARBA" id="ARBA00022581"/>
    </source>
</evidence>
<keyword evidence="9" id="KW-1036">Host cytoplasmic vesicle</keyword>
<keyword evidence="10" id="KW-1139">Helical capsid protein</keyword>
<keyword evidence="12" id="KW-0597">Phosphoprotein</keyword>
<evidence type="ECO:0000256" key="8">
    <source>
        <dbReference type="ARBA" id="ARBA00022484"/>
    </source>
</evidence>
<dbReference type="InterPro" id="IPR043502">
    <property type="entry name" value="DNA/RNA_pol_sf"/>
</dbReference>
<dbReference type="GO" id="GO:0005524">
    <property type="term" value="F:ATP binding"/>
    <property type="evidence" value="ECO:0007669"/>
    <property type="project" value="UniProtKB-KW"/>
</dbReference>
<comment type="function">
    <text evidence="28">Involved in aphid transmission, cell-to-cell and systemis movement, encapsidation of the viral RNA and in the regulation of viral RNA amplification.</text>
</comment>
<keyword evidence="11" id="KW-0191">Covalent protein-RNA linkage</keyword>
<reference evidence="41 42" key="1">
    <citation type="journal article" date="2008" name="Arch. Virol.">
        <title>Design and application of two novel degenerate primer pairs for the detection and complete genomic characterization of potyviruses.</title>
        <authorList>
            <person name="Ha C."/>
            <person name="Coombs S."/>
            <person name="Revill P.A."/>
            <person name="Harding R.M."/>
            <person name="Vu M."/>
            <person name="Dale J.L."/>
        </authorList>
    </citation>
    <scope>NUCLEOTIDE SEQUENCE [LARGE SCALE GENOMIC DNA]</scope>
    <source>
        <strain evidence="41">Hanoi</strain>
    </source>
</reference>
<dbReference type="PRINTS" id="PR00966">
    <property type="entry name" value="NIAPOTYPTASE"/>
</dbReference>
<keyword evidence="19" id="KW-0548">Nucleotidyltransferase</keyword>
<dbReference type="GeneID" id="6201867"/>
<dbReference type="GO" id="GO:0042025">
    <property type="term" value="C:host cell nucleus"/>
    <property type="evidence" value="ECO:0007669"/>
    <property type="project" value="UniProtKB-SubCell"/>
</dbReference>
<feature type="region of interest" description="Disordered" evidence="34">
    <location>
        <begin position="2814"/>
        <end position="2846"/>
    </location>
</feature>
<dbReference type="PROSITE" id="PS51192">
    <property type="entry name" value="HELICASE_ATP_BIND_1"/>
    <property type="match status" value="1"/>
</dbReference>
<dbReference type="InterPro" id="IPR031159">
    <property type="entry name" value="HC_PRO_CPD_dom"/>
</dbReference>
<evidence type="ECO:0000256" key="21">
    <source>
        <dbReference type="ARBA" id="ARBA00022801"/>
    </source>
</evidence>
<keyword evidence="42" id="KW-1185">Reference proteome</keyword>
<evidence type="ECO:0000256" key="1">
    <source>
        <dbReference type="ARBA" id="ARBA00000785"/>
    </source>
</evidence>
<dbReference type="MEROPS" id="C06.001"/>
<dbReference type="GO" id="GO:0004386">
    <property type="term" value="F:helicase activity"/>
    <property type="evidence" value="ECO:0007669"/>
    <property type="project" value="UniProtKB-KW"/>
</dbReference>
<comment type="catalytic activity">
    <reaction evidence="2">
        <text>Hydrolyzes a Gly-|-Gly bond at its own C-terminus, commonly in the sequence -Tyr-Xaa-Val-Gly-|-Gly, in the processing of the potyviral polyprotein.</text>
        <dbReference type="EC" id="3.4.22.45"/>
    </reaction>
</comment>
<dbReference type="SUPFAM" id="SSF50494">
    <property type="entry name" value="Trypsin-like serine proteases"/>
    <property type="match status" value="1"/>
</dbReference>
<dbReference type="InterPro" id="IPR007094">
    <property type="entry name" value="RNA-dir_pol_PSvirus"/>
</dbReference>
<keyword evidence="18" id="KW-0808">Transferase</keyword>
<evidence type="ECO:0000256" key="29">
    <source>
        <dbReference type="ARBA" id="ARBA00029422"/>
    </source>
</evidence>
<evidence type="ECO:0000256" key="19">
    <source>
        <dbReference type="ARBA" id="ARBA00022695"/>
    </source>
</evidence>
<evidence type="ECO:0000256" key="10">
    <source>
        <dbReference type="ARBA" id="ARBA00022497"/>
    </source>
</evidence>
<keyword evidence="22" id="KW-0347">Helicase</keyword>
<evidence type="ECO:0000313" key="42">
    <source>
        <dbReference type="Proteomes" id="UP000202396"/>
    </source>
</evidence>
<dbReference type="Pfam" id="PF00680">
    <property type="entry name" value="RdRP_1"/>
    <property type="match status" value="1"/>
</dbReference>
<evidence type="ECO:0000256" key="16">
    <source>
        <dbReference type="ARBA" id="ARBA00022632"/>
    </source>
</evidence>
<dbReference type="InterPro" id="IPR001205">
    <property type="entry name" value="RNA-dir_pol_C"/>
</dbReference>
<feature type="domain" description="Helicase ATP-binding" evidence="36">
    <location>
        <begin position="1245"/>
        <end position="1397"/>
    </location>
</feature>
<evidence type="ECO:0000256" key="23">
    <source>
        <dbReference type="ARBA" id="ARBA00022807"/>
    </source>
</evidence>
<evidence type="ECO:0000256" key="7">
    <source>
        <dbReference type="ARBA" id="ARBA00022463"/>
    </source>
</evidence>
<accession>A6XMW3</accession>
<evidence type="ECO:0000256" key="26">
    <source>
        <dbReference type="ARBA" id="ARBA00022953"/>
    </source>
</evidence>
<evidence type="ECO:0000256" key="12">
    <source>
        <dbReference type="ARBA" id="ARBA00022553"/>
    </source>
</evidence>
<dbReference type="PROSITE" id="PS51436">
    <property type="entry name" value="POTYVIRUS_NIA_PRO"/>
    <property type="match status" value="1"/>
</dbReference>